<dbReference type="Proteomes" id="UP000035642">
    <property type="component" value="Unassembled WGS sequence"/>
</dbReference>
<keyword evidence="1" id="KW-0732">Signal</keyword>
<dbReference type="AlphaFoldDB" id="A0A0K0D971"/>
<organism evidence="2 3">
    <name type="scientific">Angiostrongylus cantonensis</name>
    <name type="common">Rat lungworm</name>
    <dbReference type="NCBI Taxonomy" id="6313"/>
    <lineage>
        <taxon>Eukaryota</taxon>
        <taxon>Metazoa</taxon>
        <taxon>Ecdysozoa</taxon>
        <taxon>Nematoda</taxon>
        <taxon>Chromadorea</taxon>
        <taxon>Rhabditida</taxon>
        <taxon>Rhabditina</taxon>
        <taxon>Rhabditomorpha</taxon>
        <taxon>Strongyloidea</taxon>
        <taxon>Metastrongylidae</taxon>
        <taxon>Angiostrongylus</taxon>
    </lineage>
</organism>
<reference evidence="3" key="2">
    <citation type="submission" date="2017-02" db="UniProtKB">
        <authorList>
            <consortium name="WormBaseParasite"/>
        </authorList>
    </citation>
    <scope>IDENTIFICATION</scope>
</reference>
<sequence>MFCWFCLLLSHDNSSRVSITVDSCWSFCRCTETNRVEWTEYYYDDQTDVETEFSVDIFEQADSVRFWVIIHNAA</sequence>
<name>A0A0K0D971_ANGCA</name>
<feature type="signal peptide" evidence="1">
    <location>
        <begin position="1"/>
        <end position="15"/>
    </location>
</feature>
<keyword evidence="2" id="KW-1185">Reference proteome</keyword>
<evidence type="ECO:0000313" key="3">
    <source>
        <dbReference type="WBParaSite" id="ACAC_0000664501-mRNA-1"/>
    </source>
</evidence>
<reference evidence="2" key="1">
    <citation type="submission" date="2012-09" db="EMBL/GenBank/DDBJ databases">
        <authorList>
            <person name="Martin A.A."/>
        </authorList>
    </citation>
    <scope>NUCLEOTIDE SEQUENCE</scope>
</reference>
<feature type="chain" id="PRO_5013130847" evidence="1">
    <location>
        <begin position="16"/>
        <end position="74"/>
    </location>
</feature>
<evidence type="ECO:0000313" key="2">
    <source>
        <dbReference type="Proteomes" id="UP000035642"/>
    </source>
</evidence>
<accession>A0A0K0D971</accession>
<protein>
    <submittedName>
        <fullName evidence="3">Secreted protein</fullName>
    </submittedName>
</protein>
<evidence type="ECO:0000256" key="1">
    <source>
        <dbReference type="SAM" id="SignalP"/>
    </source>
</evidence>
<proteinExistence type="predicted"/>
<dbReference type="WBParaSite" id="ACAC_0000664501-mRNA-1">
    <property type="protein sequence ID" value="ACAC_0000664501-mRNA-1"/>
    <property type="gene ID" value="ACAC_0000664501"/>
</dbReference>